<evidence type="ECO:0000313" key="1">
    <source>
        <dbReference type="EMBL" id="KAJ8869146.1"/>
    </source>
</evidence>
<gene>
    <name evidence="1" type="ORF">PR048_030714</name>
</gene>
<organism evidence="1 2">
    <name type="scientific">Dryococelus australis</name>
    <dbReference type="NCBI Taxonomy" id="614101"/>
    <lineage>
        <taxon>Eukaryota</taxon>
        <taxon>Metazoa</taxon>
        <taxon>Ecdysozoa</taxon>
        <taxon>Arthropoda</taxon>
        <taxon>Hexapoda</taxon>
        <taxon>Insecta</taxon>
        <taxon>Pterygota</taxon>
        <taxon>Neoptera</taxon>
        <taxon>Polyneoptera</taxon>
        <taxon>Phasmatodea</taxon>
        <taxon>Verophasmatodea</taxon>
        <taxon>Anareolatae</taxon>
        <taxon>Phasmatidae</taxon>
        <taxon>Eurycanthinae</taxon>
        <taxon>Dryococelus</taxon>
    </lineage>
</organism>
<evidence type="ECO:0000313" key="2">
    <source>
        <dbReference type="Proteomes" id="UP001159363"/>
    </source>
</evidence>
<comment type="caution">
    <text evidence="1">The sequence shown here is derived from an EMBL/GenBank/DDBJ whole genome shotgun (WGS) entry which is preliminary data.</text>
</comment>
<dbReference type="EMBL" id="JARBHB010000014">
    <property type="protein sequence ID" value="KAJ8869146.1"/>
    <property type="molecule type" value="Genomic_DNA"/>
</dbReference>
<name>A0ABQ9GDJ5_9NEOP</name>
<proteinExistence type="predicted"/>
<protein>
    <submittedName>
        <fullName evidence="1">Uncharacterized protein</fullName>
    </submittedName>
</protein>
<accession>A0ABQ9GDJ5</accession>
<reference evidence="1 2" key="1">
    <citation type="submission" date="2023-02" db="EMBL/GenBank/DDBJ databases">
        <title>LHISI_Scaffold_Assembly.</title>
        <authorList>
            <person name="Stuart O.P."/>
            <person name="Cleave R."/>
            <person name="Magrath M.J.L."/>
            <person name="Mikheyev A.S."/>
        </authorList>
    </citation>
    <scope>NUCLEOTIDE SEQUENCE [LARGE SCALE GENOMIC DNA]</scope>
    <source>
        <strain evidence="1">Daus_M_001</strain>
        <tissue evidence="1">Leg muscle</tissue>
    </source>
</reference>
<dbReference type="Proteomes" id="UP001159363">
    <property type="component" value="Chromosome 13"/>
</dbReference>
<keyword evidence="2" id="KW-1185">Reference proteome</keyword>
<sequence length="949" mass="104832">MSLQLCERPLWQPVDARSFRALQDCHPPVVFENIGWIFCTASCFDDGRGHGGLVVRLLVSHQRRTGFASQVGTLPESHKWESCRTMPLIGGFSRGVSQMNPPNFRVSTPYSPRFTLIGSQDLDVKSCPNIFNPSIKKHKSLLDRDLSETNQIGFFLVAITPRPPVTGITHFEITGLIGSCVLPLTAILLAHVTSGTPTARNDVPYWLVVGQFNFKRSLRDEIYMTFCPVSIRMAHSGPGYGKSRIIRDSWQPYLLGVSDELRSNDRQRPERFAYSFRYKLEFKTRVLITLQPLVHTVFDTFLEKAGLIVAFHCDSRQPMRKSPYIRHAAPSARVVLSECDLRQRSKRLWYCSQPAGLRCPANKVGESPSSAHFHRSYLYVVTTNTRHLERFLPYPRSLSIVGFIPLPGHSGFLHVGIVPDDAVGRRVFSGTSRFPPPFHSGAAPYSTQSPHFGSQDLDARLHNPLYSRASDVCSLAAAPVLPHTCQHGISFLVPCKSAIGSESSRACTINSDPIAKPFSPRIVGKKKKKEEEEEEECVATWSMIASPVGHCRHNSEHSLSGGWSASLPSSLTQLNSKTLYTYLSSAIGLELLWDVPSTLTASSYGSTVEQPIFSGDNRQINGSVQLAVGNENTTCHNAGIGHHCNLELGSSGVPAELSTGLPAITVVGALQVVLPLSFTWAGGVNPVRRPHLIATINKQGWENFAGPVSSRLDFTILCTVEHQMFVHWLLPQCYHTPVSMGFASCSLASLLLAQSRLGRKLEVAANGLYIPRGRAKQENQLYVATGNKQDKIDFKRVYTEVTIAIGSQFIRHALDDSVPITDLQGSKKRILYCQMWGDTEATANEQTSESCLTWADGIELPECRVLTIGSESCRACRMSGGPMTDAKLTYTCVQSLMIVSNYSSLIMSVLARLVVCGGLRIHRRHLGLRHSGHIVTIHQHSYDVTTPMT</sequence>